<name>A0ABX7VS92_9BACI</name>
<keyword evidence="2" id="KW-1185">Reference proteome</keyword>
<dbReference type="Proteomes" id="UP000665043">
    <property type="component" value="Chromosome"/>
</dbReference>
<evidence type="ECO:0000313" key="1">
    <source>
        <dbReference type="EMBL" id="QTM98665.1"/>
    </source>
</evidence>
<reference evidence="1 2" key="1">
    <citation type="submission" date="2019-12" db="EMBL/GenBank/DDBJ databases">
        <title>The whole genome sequencing of a strain isolated from a Mars analog, Dalangtan Playa.</title>
        <authorList>
            <person name="Huang T."/>
        </authorList>
    </citation>
    <scope>NUCLEOTIDE SEQUENCE [LARGE SCALE GENOMIC DNA]</scope>
    <source>
        <strain evidence="1 2">DP4-553-S</strain>
    </source>
</reference>
<sequence>MTKMKTERFHHSFGFFDEQKANFPPYEKCHFHSGKVLRFPRARLQLTWQSIPLCQVDLQLALIPLESAHLAFVEGDTFSSGVISVLPITVTGRKLSCMETAFLCHSPISKKIKDRHADFSSSSLFRYLSTNRRIRSILSLLGGHQPTKT</sequence>
<protein>
    <submittedName>
        <fullName evidence="1">Uncharacterized protein</fullName>
    </submittedName>
</protein>
<evidence type="ECO:0000313" key="2">
    <source>
        <dbReference type="Proteomes" id="UP000665043"/>
    </source>
</evidence>
<dbReference type="EMBL" id="CP046956">
    <property type="protein sequence ID" value="QTM98665.1"/>
    <property type="molecule type" value="Genomic_DNA"/>
</dbReference>
<proteinExistence type="predicted"/>
<dbReference type="RefSeq" id="WP_209367540.1">
    <property type="nucleotide sequence ID" value="NZ_CP046956.1"/>
</dbReference>
<organism evidence="1 2">
    <name type="scientific">Sediminibacillus dalangtanensis</name>
    <dbReference type="NCBI Taxonomy" id="2729421"/>
    <lineage>
        <taxon>Bacteria</taxon>
        <taxon>Bacillati</taxon>
        <taxon>Bacillota</taxon>
        <taxon>Bacilli</taxon>
        <taxon>Bacillales</taxon>
        <taxon>Bacillaceae</taxon>
        <taxon>Sediminibacillus</taxon>
    </lineage>
</organism>
<gene>
    <name evidence="1" type="ORF">ERJ70_04745</name>
</gene>
<accession>A0ABX7VS92</accession>